<comment type="caution">
    <text evidence="8">The sequence shown here is derived from an EMBL/GenBank/DDBJ whole genome shotgun (WGS) entry which is preliminary data.</text>
</comment>
<dbReference type="InterPro" id="IPR036396">
    <property type="entry name" value="Cyt_P450_sf"/>
</dbReference>
<evidence type="ECO:0000256" key="2">
    <source>
        <dbReference type="ARBA" id="ARBA00022617"/>
    </source>
</evidence>
<keyword evidence="3 5" id="KW-0479">Metal-binding</keyword>
<keyword evidence="7" id="KW-0812">Transmembrane</keyword>
<protein>
    <submittedName>
        <fullName evidence="8">Cytochrome P450</fullName>
    </submittedName>
</protein>
<dbReference type="GO" id="GO:0020037">
    <property type="term" value="F:heme binding"/>
    <property type="evidence" value="ECO:0007669"/>
    <property type="project" value="InterPro"/>
</dbReference>
<dbReference type="PRINTS" id="PR00385">
    <property type="entry name" value="P450"/>
</dbReference>
<reference evidence="8" key="1">
    <citation type="journal article" date="2023" name="Mol. Phylogenet. Evol.">
        <title>Genome-scale phylogeny and comparative genomics of the fungal order Sordariales.</title>
        <authorList>
            <person name="Hensen N."/>
            <person name="Bonometti L."/>
            <person name="Westerberg I."/>
            <person name="Brannstrom I.O."/>
            <person name="Guillou S."/>
            <person name="Cros-Aarteil S."/>
            <person name="Calhoun S."/>
            <person name="Haridas S."/>
            <person name="Kuo A."/>
            <person name="Mondo S."/>
            <person name="Pangilinan J."/>
            <person name="Riley R."/>
            <person name="LaButti K."/>
            <person name="Andreopoulos B."/>
            <person name="Lipzen A."/>
            <person name="Chen C."/>
            <person name="Yan M."/>
            <person name="Daum C."/>
            <person name="Ng V."/>
            <person name="Clum A."/>
            <person name="Steindorff A."/>
            <person name="Ohm R.A."/>
            <person name="Martin F."/>
            <person name="Silar P."/>
            <person name="Natvig D.O."/>
            <person name="Lalanne C."/>
            <person name="Gautier V."/>
            <person name="Ament-Velasquez S.L."/>
            <person name="Kruys A."/>
            <person name="Hutchinson M.I."/>
            <person name="Powell A.J."/>
            <person name="Barry K."/>
            <person name="Miller A.N."/>
            <person name="Grigoriev I.V."/>
            <person name="Debuchy R."/>
            <person name="Gladieux P."/>
            <person name="Hiltunen Thoren M."/>
            <person name="Johannesson H."/>
        </authorList>
    </citation>
    <scope>NUCLEOTIDE SEQUENCE</scope>
    <source>
        <strain evidence="8">PSN293</strain>
    </source>
</reference>
<dbReference type="GO" id="GO:0005506">
    <property type="term" value="F:iron ion binding"/>
    <property type="evidence" value="ECO:0007669"/>
    <property type="project" value="InterPro"/>
</dbReference>
<dbReference type="EMBL" id="MU858152">
    <property type="protein sequence ID" value="KAK4211290.1"/>
    <property type="molecule type" value="Genomic_DNA"/>
</dbReference>
<proteinExistence type="inferred from homology"/>
<evidence type="ECO:0000256" key="4">
    <source>
        <dbReference type="ARBA" id="ARBA00023004"/>
    </source>
</evidence>
<dbReference type="InterPro" id="IPR017972">
    <property type="entry name" value="Cyt_P450_CS"/>
</dbReference>
<feature type="binding site" description="axial binding residue" evidence="5">
    <location>
        <position position="492"/>
    </location>
    <ligand>
        <name>heme</name>
        <dbReference type="ChEBI" id="CHEBI:30413"/>
    </ligand>
    <ligandPart>
        <name>Fe</name>
        <dbReference type="ChEBI" id="CHEBI:18248"/>
    </ligandPart>
</feature>
<gene>
    <name evidence="8" type="ORF">QBC37DRAFT_446434</name>
</gene>
<feature type="transmembrane region" description="Helical" evidence="7">
    <location>
        <begin position="320"/>
        <end position="344"/>
    </location>
</feature>
<evidence type="ECO:0000256" key="6">
    <source>
        <dbReference type="RuleBase" id="RU000461"/>
    </source>
</evidence>
<reference evidence="8" key="2">
    <citation type="submission" date="2023-05" db="EMBL/GenBank/DDBJ databases">
        <authorList>
            <consortium name="Lawrence Berkeley National Laboratory"/>
            <person name="Steindorff A."/>
            <person name="Hensen N."/>
            <person name="Bonometti L."/>
            <person name="Westerberg I."/>
            <person name="Brannstrom I.O."/>
            <person name="Guillou S."/>
            <person name="Cros-Aarteil S."/>
            <person name="Calhoun S."/>
            <person name="Haridas S."/>
            <person name="Kuo A."/>
            <person name="Mondo S."/>
            <person name="Pangilinan J."/>
            <person name="Riley R."/>
            <person name="Labutti K."/>
            <person name="Andreopoulos B."/>
            <person name="Lipzen A."/>
            <person name="Chen C."/>
            <person name="Yanf M."/>
            <person name="Daum C."/>
            <person name="Ng V."/>
            <person name="Clum A."/>
            <person name="Ohm R."/>
            <person name="Martin F."/>
            <person name="Silar P."/>
            <person name="Natvig D."/>
            <person name="Lalanne C."/>
            <person name="Gautier V."/>
            <person name="Ament-Velasquez S.L."/>
            <person name="Kruys A."/>
            <person name="Hutchinson M.I."/>
            <person name="Powell A.J."/>
            <person name="Barry K."/>
            <person name="Miller A.N."/>
            <person name="Grigoriev I.V."/>
            <person name="Debuchy R."/>
            <person name="Gladieux P."/>
            <person name="Thoren M.H."/>
            <person name="Johannesson H."/>
        </authorList>
    </citation>
    <scope>NUCLEOTIDE SEQUENCE</scope>
    <source>
        <strain evidence="8">PSN293</strain>
    </source>
</reference>
<dbReference type="InterPro" id="IPR001128">
    <property type="entry name" value="Cyt_P450"/>
</dbReference>
<evidence type="ECO:0000256" key="5">
    <source>
        <dbReference type="PIRSR" id="PIRSR602401-1"/>
    </source>
</evidence>
<accession>A0AAN6Y3T6</accession>
<keyword evidence="2 5" id="KW-0349">Heme</keyword>
<dbReference type="InterPro" id="IPR050529">
    <property type="entry name" value="CYP450_sterol_14alpha_dmase"/>
</dbReference>
<dbReference type="PROSITE" id="PS00086">
    <property type="entry name" value="CYTOCHROME_P450"/>
    <property type="match status" value="1"/>
</dbReference>
<keyword evidence="7" id="KW-1133">Transmembrane helix</keyword>
<keyword evidence="6" id="KW-0503">Monooxygenase</keyword>
<evidence type="ECO:0000313" key="9">
    <source>
        <dbReference type="Proteomes" id="UP001301769"/>
    </source>
</evidence>
<comment type="cofactor">
    <cofactor evidence="5">
        <name>heme</name>
        <dbReference type="ChEBI" id="CHEBI:30413"/>
    </cofactor>
</comment>
<dbReference type="PANTHER" id="PTHR24304:SF2">
    <property type="entry name" value="24-HYDROXYCHOLESTEROL 7-ALPHA-HYDROXYLASE"/>
    <property type="match status" value="1"/>
</dbReference>
<keyword evidence="9" id="KW-1185">Reference proteome</keyword>
<dbReference type="AlphaFoldDB" id="A0AAN6Y3T6"/>
<keyword evidence="6" id="KW-0560">Oxidoreductase</keyword>
<keyword evidence="7" id="KW-0472">Membrane</keyword>
<dbReference type="Gene3D" id="1.10.630.10">
    <property type="entry name" value="Cytochrome P450"/>
    <property type="match status" value="1"/>
</dbReference>
<dbReference type="PRINTS" id="PR00463">
    <property type="entry name" value="EP450I"/>
</dbReference>
<dbReference type="Proteomes" id="UP001301769">
    <property type="component" value="Unassembled WGS sequence"/>
</dbReference>
<dbReference type="PANTHER" id="PTHR24304">
    <property type="entry name" value="CYTOCHROME P450 FAMILY 7"/>
    <property type="match status" value="1"/>
</dbReference>
<comment type="similarity">
    <text evidence="1 6">Belongs to the cytochrome P450 family.</text>
</comment>
<evidence type="ECO:0000256" key="7">
    <source>
        <dbReference type="SAM" id="Phobius"/>
    </source>
</evidence>
<dbReference type="GO" id="GO:0016705">
    <property type="term" value="F:oxidoreductase activity, acting on paired donors, with incorporation or reduction of molecular oxygen"/>
    <property type="evidence" value="ECO:0007669"/>
    <property type="project" value="InterPro"/>
</dbReference>
<evidence type="ECO:0000256" key="1">
    <source>
        <dbReference type="ARBA" id="ARBA00010617"/>
    </source>
</evidence>
<dbReference type="InterPro" id="IPR002401">
    <property type="entry name" value="Cyt_P450_E_grp-I"/>
</dbReference>
<dbReference type="Pfam" id="PF00067">
    <property type="entry name" value="p450"/>
    <property type="match status" value="1"/>
</dbReference>
<dbReference type="SUPFAM" id="SSF48264">
    <property type="entry name" value="Cytochrome P450"/>
    <property type="match status" value="1"/>
</dbReference>
<dbReference type="CDD" id="cd00302">
    <property type="entry name" value="cytochrome_P450"/>
    <property type="match status" value="1"/>
</dbReference>
<evidence type="ECO:0000313" key="8">
    <source>
        <dbReference type="EMBL" id="KAK4211290.1"/>
    </source>
</evidence>
<name>A0AAN6Y3T6_9PEZI</name>
<feature type="transmembrane region" description="Helical" evidence="7">
    <location>
        <begin position="250"/>
        <end position="272"/>
    </location>
</feature>
<keyword evidence="4 5" id="KW-0408">Iron</keyword>
<sequence>MNNTHPVPLGSDQLLKPPVSPDWTSKVQSIPNIILYLIPLVLILSVHSLFSSTSSQLKSGNVPKHWQTYHLPIIGSSIAYFSKRKDMILEGRDTVPGRYFSFFVGSKHVVALSGLQGRQAFFDNRNLNLAQGSVELLMGKPPSLKNPDDYGLTYLVRPLSALLQSHVLSKRVPNICKDVDAFTKNLLVQPVSKSNPQWRTTDIYTTFPPLAFQLMHRAVGFTEIADSPSRIRKTRNFYHRFEKNTSSAHIIFPWLITPSYLIQGVLAGRIWLDMHRLLSARRLSQARSRASVPEKERSKYDDAIQLLIQKGNSNFEIMQFIFFLFIAGLGTTSFGVSWMIILLARYPEWQVKAREEVQRAIQRHRTSAQQTDNEVLATLTLQQWESATEFPILSACLKEGLRILLPGAMFRKNISGKEIHIDSATNDENAGGQIIPAGSYAVYSVADTHMDNEIYPDAEKYDPSRWLDDDDSRRGGQQPHTYLAWGSGRHACAGQRLARLLVYITVAHMLVNFDFELSDQDGGPKTDGALPPWSTNSHRLEVDDRPIYLRYKPRE</sequence>
<dbReference type="GO" id="GO:0004497">
    <property type="term" value="F:monooxygenase activity"/>
    <property type="evidence" value="ECO:0007669"/>
    <property type="project" value="UniProtKB-KW"/>
</dbReference>
<evidence type="ECO:0000256" key="3">
    <source>
        <dbReference type="ARBA" id="ARBA00022723"/>
    </source>
</evidence>
<organism evidence="8 9">
    <name type="scientific">Rhypophila decipiens</name>
    <dbReference type="NCBI Taxonomy" id="261697"/>
    <lineage>
        <taxon>Eukaryota</taxon>
        <taxon>Fungi</taxon>
        <taxon>Dikarya</taxon>
        <taxon>Ascomycota</taxon>
        <taxon>Pezizomycotina</taxon>
        <taxon>Sordariomycetes</taxon>
        <taxon>Sordariomycetidae</taxon>
        <taxon>Sordariales</taxon>
        <taxon>Naviculisporaceae</taxon>
        <taxon>Rhypophila</taxon>
    </lineage>
</organism>